<organism evidence="2 3">
    <name type="scientific">Pyrus ussuriensis x Pyrus communis</name>
    <dbReference type="NCBI Taxonomy" id="2448454"/>
    <lineage>
        <taxon>Eukaryota</taxon>
        <taxon>Viridiplantae</taxon>
        <taxon>Streptophyta</taxon>
        <taxon>Embryophyta</taxon>
        <taxon>Tracheophyta</taxon>
        <taxon>Spermatophyta</taxon>
        <taxon>Magnoliopsida</taxon>
        <taxon>eudicotyledons</taxon>
        <taxon>Gunneridae</taxon>
        <taxon>Pentapetalae</taxon>
        <taxon>rosids</taxon>
        <taxon>fabids</taxon>
        <taxon>Rosales</taxon>
        <taxon>Rosaceae</taxon>
        <taxon>Amygdaloideae</taxon>
        <taxon>Maleae</taxon>
        <taxon>Pyrus</taxon>
    </lineage>
</organism>
<name>A0A5N5HWE0_9ROSA</name>
<dbReference type="AlphaFoldDB" id="A0A5N5HWE0"/>
<comment type="caution">
    <text evidence="2">The sequence shown here is derived from an EMBL/GenBank/DDBJ whole genome shotgun (WGS) entry which is preliminary data.</text>
</comment>
<proteinExistence type="predicted"/>
<keyword evidence="3" id="KW-1185">Reference proteome</keyword>
<reference evidence="3" key="2">
    <citation type="submission" date="2019-10" db="EMBL/GenBank/DDBJ databases">
        <title>A de novo genome assembly of a pear dwarfing rootstock.</title>
        <authorList>
            <person name="Wang F."/>
            <person name="Wang J."/>
            <person name="Li S."/>
            <person name="Zhang Y."/>
            <person name="Fang M."/>
            <person name="Ma L."/>
            <person name="Zhao Y."/>
            <person name="Jiang S."/>
        </authorList>
    </citation>
    <scope>NUCLEOTIDE SEQUENCE [LARGE SCALE GENOMIC DNA]</scope>
</reference>
<accession>A0A5N5HWE0</accession>
<evidence type="ECO:0000313" key="2">
    <source>
        <dbReference type="EMBL" id="KAB2632245.1"/>
    </source>
</evidence>
<evidence type="ECO:0000313" key="3">
    <source>
        <dbReference type="Proteomes" id="UP000327157"/>
    </source>
</evidence>
<evidence type="ECO:0000259" key="1">
    <source>
        <dbReference type="Pfam" id="PF13456"/>
    </source>
</evidence>
<reference evidence="2 3" key="3">
    <citation type="submission" date="2019-11" db="EMBL/GenBank/DDBJ databases">
        <title>A de novo genome assembly of a pear dwarfing rootstock.</title>
        <authorList>
            <person name="Wang F."/>
            <person name="Wang J."/>
            <person name="Li S."/>
            <person name="Zhang Y."/>
            <person name="Fang M."/>
            <person name="Ma L."/>
            <person name="Zhao Y."/>
            <person name="Jiang S."/>
        </authorList>
    </citation>
    <scope>NUCLEOTIDE SEQUENCE [LARGE SCALE GENOMIC DNA]</scope>
    <source>
        <strain evidence="2">S2</strain>
        <tissue evidence="2">Leaf</tissue>
    </source>
</reference>
<dbReference type="EMBL" id="SMOL01000120">
    <property type="protein sequence ID" value="KAB2632245.1"/>
    <property type="molecule type" value="Genomic_DNA"/>
</dbReference>
<dbReference type="InterPro" id="IPR002156">
    <property type="entry name" value="RNaseH_domain"/>
</dbReference>
<protein>
    <recommendedName>
        <fullName evidence="1">RNase H type-1 domain-containing protein</fullName>
    </recommendedName>
</protein>
<feature type="domain" description="RNase H type-1" evidence="1">
    <location>
        <begin position="41"/>
        <end position="103"/>
    </location>
</feature>
<gene>
    <name evidence="2" type="ORF">D8674_028492</name>
</gene>
<dbReference type="GO" id="GO:0004523">
    <property type="term" value="F:RNA-DNA hybrid ribonuclease activity"/>
    <property type="evidence" value="ECO:0007669"/>
    <property type="project" value="InterPro"/>
</dbReference>
<dbReference type="Proteomes" id="UP000327157">
    <property type="component" value="Chromosome 6"/>
</dbReference>
<reference evidence="2 3" key="1">
    <citation type="submission" date="2019-09" db="EMBL/GenBank/DDBJ databases">
        <authorList>
            <person name="Ou C."/>
        </authorList>
    </citation>
    <scope>NUCLEOTIDE SEQUENCE [LARGE SCALE GENOMIC DNA]</scope>
    <source>
        <strain evidence="2">S2</strain>
        <tissue evidence="2">Leaf</tissue>
    </source>
</reference>
<dbReference type="GO" id="GO:0003676">
    <property type="term" value="F:nucleic acid binding"/>
    <property type="evidence" value="ECO:0007669"/>
    <property type="project" value="InterPro"/>
</dbReference>
<dbReference type="Pfam" id="PF13456">
    <property type="entry name" value="RVT_3"/>
    <property type="match status" value="1"/>
</dbReference>
<dbReference type="OrthoDB" id="1906820at2759"/>
<sequence length="113" mass="12676">MWKEKNSFLWQGKALKLVELIGRAISWMKEFKHWHGKKKLKMQLSIGGVGVVIRNDRGDFVAALAKRHDAIPSPLLAEIMATRDVAWLVKEKQLQALVFKGECVTCDGSSSIG</sequence>